<organism evidence="2">
    <name type="scientific">marine metagenome</name>
    <dbReference type="NCBI Taxonomy" id="408172"/>
    <lineage>
        <taxon>unclassified sequences</taxon>
        <taxon>metagenomes</taxon>
        <taxon>ecological metagenomes</taxon>
    </lineage>
</organism>
<feature type="domain" description="CobQ/CobB/MinD/ParA nucleotide binding" evidence="1">
    <location>
        <begin position="13"/>
        <end position="182"/>
    </location>
</feature>
<dbReference type="PANTHER" id="PTHR43873:SF1">
    <property type="entry name" value="COBYRINATE A,C-DIAMIDE SYNTHASE"/>
    <property type="match status" value="1"/>
</dbReference>
<name>A0A382T182_9ZZZZ</name>
<dbReference type="NCBIfam" id="NF002204">
    <property type="entry name" value="PRK01077.1"/>
    <property type="match status" value="1"/>
</dbReference>
<proteinExistence type="predicted"/>
<dbReference type="CDD" id="cd05388">
    <property type="entry name" value="CobB_N"/>
    <property type="match status" value="1"/>
</dbReference>
<reference evidence="2" key="1">
    <citation type="submission" date="2018-05" db="EMBL/GenBank/DDBJ databases">
        <authorList>
            <person name="Lanie J.A."/>
            <person name="Ng W.-L."/>
            <person name="Kazmierczak K.M."/>
            <person name="Andrzejewski T.M."/>
            <person name="Davidsen T.M."/>
            <person name="Wayne K.J."/>
            <person name="Tettelin H."/>
            <person name="Glass J.I."/>
            <person name="Rusch D."/>
            <person name="Podicherti R."/>
            <person name="Tsui H.-C.T."/>
            <person name="Winkler M.E."/>
        </authorList>
    </citation>
    <scope>NUCLEOTIDE SEQUENCE</scope>
</reference>
<dbReference type="InterPro" id="IPR004484">
    <property type="entry name" value="CbiA/CobB_synth"/>
</dbReference>
<feature type="non-terminal residue" evidence="2">
    <location>
        <position position="1"/>
    </location>
</feature>
<dbReference type="PROSITE" id="PS51274">
    <property type="entry name" value="GATASE_COBBQ"/>
    <property type="match status" value="1"/>
</dbReference>
<evidence type="ECO:0000313" key="2">
    <source>
        <dbReference type="EMBL" id="SVD15929.1"/>
    </source>
</evidence>
<dbReference type="InterPro" id="IPR002586">
    <property type="entry name" value="CobQ/CobB/MinD/ParA_Nub-bd_dom"/>
</dbReference>
<dbReference type="SUPFAM" id="SSF52540">
    <property type="entry name" value="P-loop containing nucleoside triphosphate hydrolases"/>
    <property type="match status" value="1"/>
</dbReference>
<dbReference type="GO" id="GO:0042242">
    <property type="term" value="F:cobyrinic acid a,c-diamide synthase activity"/>
    <property type="evidence" value="ECO:0007669"/>
    <property type="project" value="InterPro"/>
</dbReference>
<evidence type="ECO:0000259" key="1">
    <source>
        <dbReference type="Pfam" id="PF01656"/>
    </source>
</evidence>
<dbReference type="EMBL" id="UINC01133156">
    <property type="protein sequence ID" value="SVD15929.1"/>
    <property type="molecule type" value="Genomic_DNA"/>
</dbReference>
<dbReference type="Pfam" id="PF01656">
    <property type="entry name" value="CbiA"/>
    <property type="match status" value="1"/>
</dbReference>
<dbReference type="PANTHER" id="PTHR43873">
    <property type="entry name" value="COBYRINATE A,C-DIAMIDE SYNTHASE"/>
    <property type="match status" value="1"/>
</dbReference>
<dbReference type="Gene3D" id="3.40.50.300">
    <property type="entry name" value="P-loop containing nucleotide triphosphate hydrolases"/>
    <property type="match status" value="2"/>
</dbReference>
<dbReference type="AlphaFoldDB" id="A0A382T182"/>
<feature type="non-terminal residue" evidence="2">
    <location>
        <position position="274"/>
    </location>
</feature>
<sequence>VNRFLISAAHKSSGKTIVSVGLAAALRQRGLSVASFKKGPDYIDPMWLGQASGSPCWNLDFFTMHSDEITACYRRRSHGADVALVEGNKGLHDGLDVEGGDSNAALAKQLDLPVVLVIDVTGITRGIAPLLTGYTAFDPVVGIAGVILNRVAGPRQETKLRAAVERYTALPVLGAIPRLESTIIEERHLGLVPTGEQGQVQDRIQNVAYEIARCVNIDQLLHLTTTPVVAKPGLPEVGYSNPIDLRIGIARDPAFGFYYPDDLAAFAKAGVELV</sequence>
<accession>A0A382T182</accession>
<dbReference type="InterPro" id="IPR027417">
    <property type="entry name" value="P-loop_NTPase"/>
</dbReference>
<protein>
    <recommendedName>
        <fullName evidence="1">CobQ/CobB/MinD/ParA nucleotide binding domain-containing protein</fullName>
    </recommendedName>
</protein>
<gene>
    <name evidence="2" type="ORF">METZ01_LOCUS368783</name>
</gene>